<dbReference type="PANTHER" id="PTHR32060:SF30">
    <property type="entry name" value="CARBOXY-TERMINAL PROCESSING PROTEASE CTPA"/>
    <property type="match status" value="1"/>
</dbReference>
<evidence type="ECO:0000256" key="4">
    <source>
        <dbReference type="ARBA" id="ARBA00022825"/>
    </source>
</evidence>
<keyword evidence="2 5" id="KW-0645">Protease</keyword>
<dbReference type="Gene3D" id="3.90.226.10">
    <property type="entry name" value="2-enoyl-CoA Hydratase, Chain A, domain 1"/>
    <property type="match status" value="1"/>
</dbReference>
<dbReference type="InterPro" id="IPR001478">
    <property type="entry name" value="PDZ"/>
</dbReference>
<dbReference type="InterPro" id="IPR029045">
    <property type="entry name" value="ClpP/crotonase-like_dom_sf"/>
</dbReference>
<dbReference type="PROSITE" id="PS50106">
    <property type="entry name" value="PDZ"/>
    <property type="match status" value="1"/>
</dbReference>
<evidence type="ECO:0000313" key="8">
    <source>
        <dbReference type="Proteomes" id="UP000651112"/>
    </source>
</evidence>
<dbReference type="InterPro" id="IPR055210">
    <property type="entry name" value="CtpA/B_N"/>
</dbReference>
<keyword evidence="4 5" id="KW-0720">Serine protease</keyword>
<reference evidence="7 8" key="1">
    <citation type="submission" date="2020-08" db="EMBL/GenBank/DDBJ databases">
        <title>Sphingobacterium sp. DN00404 isolated from aquaculture water.</title>
        <authorList>
            <person name="Zhang M."/>
        </authorList>
    </citation>
    <scope>NUCLEOTIDE SEQUENCE [LARGE SCALE GENOMIC DNA]</scope>
    <source>
        <strain evidence="7 8">KCTC 42746</strain>
    </source>
</reference>
<dbReference type="SMART" id="SM00245">
    <property type="entry name" value="TSPc"/>
    <property type="match status" value="1"/>
</dbReference>
<dbReference type="PANTHER" id="PTHR32060">
    <property type="entry name" value="TAIL-SPECIFIC PROTEASE"/>
    <property type="match status" value="1"/>
</dbReference>
<dbReference type="Pfam" id="PF13180">
    <property type="entry name" value="PDZ_2"/>
    <property type="match status" value="1"/>
</dbReference>
<evidence type="ECO:0000259" key="6">
    <source>
        <dbReference type="PROSITE" id="PS50106"/>
    </source>
</evidence>
<dbReference type="InterPro" id="IPR004447">
    <property type="entry name" value="Peptidase_S41A"/>
</dbReference>
<evidence type="ECO:0000256" key="5">
    <source>
        <dbReference type="RuleBase" id="RU004404"/>
    </source>
</evidence>
<dbReference type="Gene3D" id="3.30.750.44">
    <property type="match status" value="1"/>
</dbReference>
<protein>
    <submittedName>
        <fullName evidence="7">S41 family peptidase</fullName>
    </submittedName>
</protein>
<evidence type="ECO:0000313" key="7">
    <source>
        <dbReference type="EMBL" id="MBD1420677.1"/>
    </source>
</evidence>
<dbReference type="CDD" id="cd06782">
    <property type="entry name" value="cpPDZ_CPP-like"/>
    <property type="match status" value="1"/>
</dbReference>
<organism evidence="7 8">
    <name type="scientific">Sphingobacterium chuzhouense</name>
    <dbReference type="NCBI Taxonomy" id="1742264"/>
    <lineage>
        <taxon>Bacteria</taxon>
        <taxon>Pseudomonadati</taxon>
        <taxon>Bacteroidota</taxon>
        <taxon>Sphingobacteriia</taxon>
        <taxon>Sphingobacteriales</taxon>
        <taxon>Sphingobacteriaceae</taxon>
        <taxon>Sphingobacterium</taxon>
    </lineage>
</organism>
<dbReference type="CDD" id="cd07560">
    <property type="entry name" value="Peptidase_S41_CPP"/>
    <property type="match status" value="1"/>
</dbReference>
<dbReference type="NCBIfam" id="TIGR00225">
    <property type="entry name" value="prc"/>
    <property type="match status" value="1"/>
</dbReference>
<dbReference type="EMBL" id="JACNYL010000001">
    <property type="protein sequence ID" value="MBD1420677.1"/>
    <property type="molecule type" value="Genomic_DNA"/>
</dbReference>
<dbReference type="SUPFAM" id="SSF50156">
    <property type="entry name" value="PDZ domain-like"/>
    <property type="match status" value="1"/>
</dbReference>
<dbReference type="InterPro" id="IPR036034">
    <property type="entry name" value="PDZ_sf"/>
</dbReference>
<evidence type="ECO:0000256" key="2">
    <source>
        <dbReference type="ARBA" id="ARBA00022670"/>
    </source>
</evidence>
<comment type="caution">
    <text evidence="7">The sequence shown here is derived from an EMBL/GenBank/DDBJ whole genome shotgun (WGS) entry which is preliminary data.</text>
</comment>
<dbReference type="SUPFAM" id="SSF52096">
    <property type="entry name" value="ClpP/crotonase"/>
    <property type="match status" value="1"/>
</dbReference>
<sequence>MQKGTKRNIFVAATYAAVLLLGILLGQNYVDEQGNKPGNSLMPIGLSGNTWKVQQLLDLVAEAYVDSVDIDSVQNGAINHIISHLDPYSSYLVPNESQRQTEILEGTFEGIGMEYFNLNDTLMIVSLINGGPADKAGFRVGDRLLKIGNEPVAGIHISRESVEKLIRGRRGTAISIHVKRDGEEMDLPIKVVRDQVTVSSLDVVYMIEPGVGYVKVRRFGINTADEFRQAIIELKKQGAKKLILDLRDNGGGYFHMAIKLASEFFADRRLIVYTQGAHEERREYFSDSLQGGNFATGELAILINENTASASEIVAGAIQDWDRGTIIGRRSYGKGIVQEQFDFSDGSTVNLSIARYFTPLGRSIQKKYMANWSNMVDFNSMYRGLWALDTLYAHGKAFETKAGKQVYSGGGILPDIHVAQDSNALSLFYQDLIQYSFIEQFVYTRFTKQAPAYSIENFLQGYHLPDNEYHAFIDFVREEGFVISDRKKNELRDLIETDIEALVGRFYFGREAYFKVRNRNDNFVQRALEFLGEIVASSQ</sequence>
<dbReference type="Pfam" id="PF22694">
    <property type="entry name" value="CtpB_N-like"/>
    <property type="match status" value="1"/>
</dbReference>
<dbReference type="RefSeq" id="WP_190312424.1">
    <property type="nucleotide sequence ID" value="NZ_JACNYL010000001.1"/>
</dbReference>
<gene>
    <name evidence="7" type="ORF">H8B21_03740</name>
</gene>
<evidence type="ECO:0000256" key="3">
    <source>
        <dbReference type="ARBA" id="ARBA00022801"/>
    </source>
</evidence>
<name>A0ABR7XQY7_9SPHI</name>
<dbReference type="Pfam" id="PF03572">
    <property type="entry name" value="Peptidase_S41"/>
    <property type="match status" value="1"/>
</dbReference>
<comment type="similarity">
    <text evidence="1 5">Belongs to the peptidase S41A family.</text>
</comment>
<dbReference type="InterPro" id="IPR005151">
    <property type="entry name" value="Tail-specific_protease"/>
</dbReference>
<proteinExistence type="inferred from homology"/>
<keyword evidence="3 5" id="KW-0378">Hydrolase</keyword>
<dbReference type="SMART" id="SM00228">
    <property type="entry name" value="PDZ"/>
    <property type="match status" value="1"/>
</dbReference>
<dbReference type="Proteomes" id="UP000651112">
    <property type="component" value="Unassembled WGS sequence"/>
</dbReference>
<keyword evidence="8" id="KW-1185">Reference proteome</keyword>
<accession>A0ABR7XQY7</accession>
<dbReference type="Gene3D" id="2.30.42.10">
    <property type="match status" value="1"/>
</dbReference>
<feature type="domain" description="PDZ" evidence="6">
    <location>
        <begin position="100"/>
        <end position="167"/>
    </location>
</feature>
<evidence type="ECO:0000256" key="1">
    <source>
        <dbReference type="ARBA" id="ARBA00009179"/>
    </source>
</evidence>